<dbReference type="Proteomes" id="UP000217431">
    <property type="component" value="Chromosome I"/>
</dbReference>
<feature type="region of interest" description="Disordered" evidence="2">
    <location>
        <begin position="647"/>
        <end position="684"/>
    </location>
</feature>
<dbReference type="STRING" id="28131.BWX40_08625"/>
<protein>
    <submittedName>
        <fullName evidence="4">Uncharacterized protein</fullName>
    </submittedName>
</protein>
<dbReference type="RefSeq" id="WP_096405405.1">
    <property type="nucleotide sequence ID" value="NZ_AP014597.1"/>
</dbReference>
<organism evidence="4 5">
    <name type="scientific">Prevotella intermedia</name>
    <dbReference type="NCBI Taxonomy" id="28131"/>
    <lineage>
        <taxon>Bacteria</taxon>
        <taxon>Pseudomonadati</taxon>
        <taxon>Bacteroidota</taxon>
        <taxon>Bacteroidia</taxon>
        <taxon>Bacteroidales</taxon>
        <taxon>Prevotellaceae</taxon>
        <taxon>Prevotella</taxon>
    </lineage>
</organism>
<feature type="compositionally biased region" description="Basic and acidic residues" evidence="2">
    <location>
        <begin position="527"/>
        <end position="546"/>
    </location>
</feature>
<evidence type="ECO:0000313" key="5">
    <source>
        <dbReference type="Proteomes" id="UP000217431"/>
    </source>
</evidence>
<reference evidence="4 5" key="1">
    <citation type="journal article" date="2016" name="DNA Res.">
        <title>The complete genome sequencing of Prevotella intermedia strain OMA14 and a subsequent fine-scale, intra-species genomic comparison reveal an unusual amplification of conjugative and mobile transposons and identify a novel Prevotella-lineage-specific repeat.</title>
        <authorList>
            <person name="Naito M."/>
            <person name="Ogura Y."/>
            <person name="Itoh T."/>
            <person name="Shoji M."/>
            <person name="Okamoto M."/>
            <person name="Hayashi T."/>
            <person name="Nakayama K."/>
        </authorList>
    </citation>
    <scope>NUCLEOTIDE SEQUENCE [LARGE SCALE GENOMIC DNA]</scope>
    <source>
        <strain evidence="4 5">OMA14</strain>
    </source>
</reference>
<evidence type="ECO:0000313" key="3">
    <source>
        <dbReference type="EMBL" id="BAU17503.1"/>
    </source>
</evidence>
<feature type="coiled-coil region" evidence="1">
    <location>
        <begin position="376"/>
        <end position="435"/>
    </location>
</feature>
<name>A0A0S3UL18_PREIN</name>
<sequence>MKPVEIEFLMRDNLTAGLDKSKMSVEQLLGAARRASLFINAKINDQHKVIDSVNTDLDRMQRKLQTMKPGTGQQELFTEISACKKVLAEEMDVLEGLEKEYQQARQGVSQLEQEYKKISVSEEQAAAASKSLTEKIAEQKSVIKQVEADVKALQKAYESAAPGKAQNEVAADLNAAKQALEEEKGILNSLTEAQNRNKESNQRLSRQLRELQNDMARMRLNGEQNTEEYQKMAQKAAELSDTLGDLRAQTSILANDDANLQGFISGVNGLSGAFTTATGVMSLFASENENLAKIQARVQSVMAITMGLQQVFNTLNKDSAFRLVTLTKAKEFLAAANYRLATSLGISNAAATALMATLTLGLSVVITGVIVAWNKLSDAQEEAAKKAQERVEIESQGRAEMIKTRFEIDTIRESLRNFSGTKEEEKQKCEEMNRKYGEAFGYYDSVAKWYDVLTQKAEQYIQMLFLQAKAQALVNKAVEADEKLAKHKATNPDNADTSMGWFKKALLSFGSATSNGIIDSRKIIKDSNKKAHDKRTKELEAERDNNLKNAADLTKQAANIGKKNNIGGHAAPTKNKKKKKKKKKKKDGTKEAEQLAKELLALQRKNRQEEIDLIKEGSDKKRKQIKENYDNELADLKVQENKWRKAQKGKLTKAQEDALTESRNLATQKKQHNEDEINKEEQKKRLEQQRNEVQAMSEYLKTYGSFQQQKLAIAEDYAQQIADIDASEVSETTKKWQKAKLQKEYQERQASMSFEEISRGIDWNALFSGVGNLTKEMMQPMMEQLRAYTETDDYRNASADTQQKVTELIQQMRQYIGTDQSATWQKLDEAIKRFADSVAVYDQAKKDEAAAVAAVEAGKVGLREGRISKERYDELEARAEELGRATVQAREDMDSFGKALNRTSEEVANFTSGLTTALNNAKAWQGVDGYGGVQQSVGQVDALKGTLDSILPTMGDGIAKSVGSAVSGAMGNALSSLGGTMSGILSSGIGSMVGIIAQIPRMILDLANSIKSFVTGVLNSLTELISLRWIDDLVNSILEAIGNLINAIFDLPENLFKVLESIIVKGIGGLLDTVVGRIGNVLSFGLLSHKGPSSWFTNSNEEEVAKSIDRLTKRNELLEQAIEDLTDEMKTSRGASAIRISRDAEKLQKETNDNYKRIAQEQAGYHSAHHSFNAYWKGFSQEQINRFSSQIGRKWDGNLWNLTPEEMKILRSNVDMWKQLQDTGKGGYGGRVADKLNDYIAQAGKLKEITDALYENLTTTTRQNVFDDFLNSLYALASGSKDVFKEIEENWQTMVNKMAVNNLVGAKFQKNLEKWYESLAKLNEERVDGKITDAEFRKRLDALKEQYESYVNSAKNDIEQLRNEGIIKETDKGTTQQGKSGAFTAMSQDQATKLEGLFVSGQMHWASIDDRVEDVAKKMSAAQEHLRKIEENTGNSAASLKEIGADVKKMIRDGVKVR</sequence>
<proteinExistence type="predicted"/>
<feature type="coiled-coil region" evidence="1">
    <location>
        <begin position="87"/>
        <end position="249"/>
    </location>
</feature>
<evidence type="ECO:0000256" key="1">
    <source>
        <dbReference type="SAM" id="Coils"/>
    </source>
</evidence>
<feature type="coiled-coil region" evidence="1">
    <location>
        <begin position="1101"/>
        <end position="1135"/>
    </location>
</feature>
<keyword evidence="1" id="KW-0175">Coiled coil</keyword>
<dbReference type="EMBL" id="AP014597">
    <property type="protein sequence ID" value="BAU18217.1"/>
    <property type="molecule type" value="Genomic_DNA"/>
</dbReference>
<feature type="region of interest" description="Disordered" evidence="2">
    <location>
        <begin position="527"/>
        <end position="592"/>
    </location>
</feature>
<dbReference type="PANTHER" id="PTHR23159">
    <property type="entry name" value="CENTROSOMAL PROTEIN 2"/>
    <property type="match status" value="1"/>
</dbReference>
<dbReference type="EMBL" id="AP014597">
    <property type="protein sequence ID" value="BAU17503.1"/>
    <property type="molecule type" value="Genomic_DNA"/>
</dbReference>
<evidence type="ECO:0000256" key="2">
    <source>
        <dbReference type="SAM" id="MobiDB-lite"/>
    </source>
</evidence>
<feature type="compositionally biased region" description="Basic and acidic residues" evidence="2">
    <location>
        <begin position="671"/>
        <end position="684"/>
    </location>
</feature>
<feature type="compositionally biased region" description="Basic residues" evidence="2">
    <location>
        <begin position="574"/>
        <end position="587"/>
    </location>
</feature>
<accession>A0A0S3UL18</accession>
<gene>
    <name evidence="3" type="ORF">PIOMA14_I_0995</name>
    <name evidence="4" type="ORF">PIOMA14_I_1709</name>
</gene>
<evidence type="ECO:0000313" key="4">
    <source>
        <dbReference type="EMBL" id="BAU18217.1"/>
    </source>
</evidence>
<dbReference type="PANTHER" id="PTHR23159:SF60">
    <property type="entry name" value="SPINDLE ASSEMBLY ABNORMAL PROTEIN 4"/>
    <property type="match status" value="1"/>
</dbReference>